<proteinExistence type="predicted"/>
<evidence type="ECO:0000313" key="2">
    <source>
        <dbReference type="Proteomes" id="UP000731465"/>
    </source>
</evidence>
<dbReference type="InterPro" id="IPR025534">
    <property type="entry name" value="DUF4420"/>
</dbReference>
<protein>
    <submittedName>
        <fullName evidence="1">PD-(D/E)XK motif protein</fullName>
    </submittedName>
</protein>
<organism evidence="1 2">
    <name type="scientific">Succinivibrio faecicola</name>
    <dbReference type="NCBI Taxonomy" id="2820300"/>
    <lineage>
        <taxon>Bacteria</taxon>
        <taxon>Pseudomonadati</taxon>
        <taxon>Pseudomonadota</taxon>
        <taxon>Gammaproteobacteria</taxon>
        <taxon>Aeromonadales</taxon>
        <taxon>Succinivibrionaceae</taxon>
        <taxon>Succinivibrio</taxon>
    </lineage>
</organism>
<dbReference type="RefSeq" id="WP_219937730.1">
    <property type="nucleotide sequence ID" value="NZ_JAGFNY010000020.1"/>
</dbReference>
<evidence type="ECO:0000313" key="1">
    <source>
        <dbReference type="EMBL" id="MBW7570507.1"/>
    </source>
</evidence>
<sequence>MTRDKSAKIFNELIAEISVNSYTESDCVYRKYSLSNELSLIYSVSVKDKLRAICVPILSPNLSKKIEACYGIESCVKSLDAYTNDQLCICYTQKNSTDSMIFEIVAEDIREHLEAITDPEKYVNTINGVLKKWKNFFSTRQDLLLSKNEELGLYGELTLLNKLIQTFGENIVNSWAGPKKETHDFYIGKNAIEVKTTSKQAPYQAHINNEYQLDKRDVSGMLYLSFFAFRRDESGPNTLPLLIKEIRNSLSKDDISLNSFNEKLFKVGYVDSLEENYKSSYTLRCEHLYCIKDDFPCIARCKLPKGINNVEYNVNIETCEEYLVNLKELKNFL</sequence>
<gene>
    <name evidence="1" type="ORF">J5V48_06330</name>
</gene>
<keyword evidence="2" id="KW-1185">Reference proteome</keyword>
<comment type="caution">
    <text evidence="1">The sequence shown here is derived from an EMBL/GenBank/DDBJ whole genome shotgun (WGS) entry which is preliminary data.</text>
</comment>
<accession>A0ABS7DGS8</accession>
<dbReference type="Proteomes" id="UP000731465">
    <property type="component" value="Unassembled WGS sequence"/>
</dbReference>
<name>A0ABS7DGS8_9GAMM</name>
<dbReference type="Pfam" id="PF14390">
    <property type="entry name" value="DUF4420"/>
    <property type="match status" value="1"/>
</dbReference>
<dbReference type="EMBL" id="JAGFNY010000020">
    <property type="protein sequence ID" value="MBW7570507.1"/>
    <property type="molecule type" value="Genomic_DNA"/>
</dbReference>
<reference evidence="1 2" key="1">
    <citation type="submission" date="2021-03" db="EMBL/GenBank/DDBJ databases">
        <title>Succinivibrio sp. nov. isolated from feces of cow.</title>
        <authorList>
            <person name="Choi J.-Y."/>
        </authorList>
    </citation>
    <scope>NUCLEOTIDE SEQUENCE [LARGE SCALE GENOMIC DNA]</scope>
    <source>
        <strain evidence="1 2">AGMB01872</strain>
    </source>
</reference>